<name>A0A177YCA4_9NOCA</name>
<dbReference type="NCBIfam" id="TIGR00002">
    <property type="entry name" value="S16"/>
    <property type="match status" value="1"/>
</dbReference>
<dbReference type="Pfam" id="PF00886">
    <property type="entry name" value="Ribosomal_S16"/>
    <property type="match status" value="1"/>
</dbReference>
<keyword evidence="2 3" id="KW-0687">Ribonucleoprotein</keyword>
<dbReference type="GO" id="GO:0003735">
    <property type="term" value="F:structural constituent of ribosome"/>
    <property type="evidence" value="ECO:0007669"/>
    <property type="project" value="InterPro"/>
</dbReference>
<dbReference type="EMBL" id="LVHI01000023">
    <property type="protein sequence ID" value="OAK52718.1"/>
    <property type="molecule type" value="Genomic_DNA"/>
</dbReference>
<dbReference type="NCBIfam" id="NF011093">
    <property type="entry name" value="PRK14520.1"/>
    <property type="match status" value="1"/>
</dbReference>
<dbReference type="SUPFAM" id="SSF54565">
    <property type="entry name" value="Ribosomal protein S16"/>
    <property type="match status" value="1"/>
</dbReference>
<dbReference type="Proteomes" id="UP000077519">
    <property type="component" value="Unassembled WGS sequence"/>
</dbReference>
<dbReference type="AlphaFoldDB" id="A0A177YCA4"/>
<dbReference type="InterPro" id="IPR023803">
    <property type="entry name" value="Ribosomal_bS16_dom_sf"/>
</dbReference>
<sequence length="156" mass="16693">MAVKIKLMRIGKIRTPHYRVVIADSRTRRSGRAIETIGTYEPKQEPSVIDIDSERAQYWLGVGAQPTEPVEALLKITGDWQKFKGLPGAEGTLRVAEPKPSKLDLFNAALAQADAEPLGDATTAKKKKAPKADEAASADDAAAETAEAPAAEAAEK</sequence>
<keyword evidence="1 3" id="KW-0689">Ribosomal protein</keyword>
<dbReference type="HAMAP" id="MF_00385">
    <property type="entry name" value="Ribosomal_bS16"/>
    <property type="match status" value="1"/>
</dbReference>
<evidence type="ECO:0000256" key="1">
    <source>
        <dbReference type="ARBA" id="ARBA00022980"/>
    </source>
</evidence>
<dbReference type="PANTHER" id="PTHR12919:SF20">
    <property type="entry name" value="SMALL RIBOSOMAL SUBUNIT PROTEIN BS16M"/>
    <property type="match status" value="1"/>
</dbReference>
<dbReference type="InterPro" id="IPR000307">
    <property type="entry name" value="Ribosomal_bS16"/>
</dbReference>
<dbReference type="GO" id="GO:0005737">
    <property type="term" value="C:cytoplasm"/>
    <property type="evidence" value="ECO:0007669"/>
    <property type="project" value="UniProtKB-ARBA"/>
</dbReference>
<gene>
    <name evidence="3" type="primary">rpsP</name>
    <name evidence="5" type="ORF">A3K89_08020</name>
</gene>
<feature type="compositionally biased region" description="Low complexity" evidence="4">
    <location>
        <begin position="138"/>
        <end position="156"/>
    </location>
</feature>
<comment type="similarity">
    <text evidence="3">Belongs to the bacterial ribosomal protein bS16 family.</text>
</comment>
<dbReference type="GO" id="GO:0015935">
    <property type="term" value="C:small ribosomal subunit"/>
    <property type="evidence" value="ECO:0007669"/>
    <property type="project" value="TreeGrafter"/>
</dbReference>
<evidence type="ECO:0000313" key="6">
    <source>
        <dbReference type="Proteomes" id="UP000077519"/>
    </source>
</evidence>
<protein>
    <recommendedName>
        <fullName evidence="3">Small ribosomal subunit protein bS16</fullName>
    </recommendedName>
</protein>
<dbReference type="Gene3D" id="3.30.1320.10">
    <property type="match status" value="1"/>
</dbReference>
<proteinExistence type="inferred from homology"/>
<reference evidence="5 6" key="1">
    <citation type="submission" date="2016-03" db="EMBL/GenBank/DDBJ databases">
        <title>Genome sequence of Rhodococcus kyotonensis KB10.</title>
        <authorList>
            <person name="Jeong H."/>
            <person name="Hong C.E."/>
            <person name="Jo S.H."/>
            <person name="Park J.M."/>
        </authorList>
    </citation>
    <scope>NUCLEOTIDE SEQUENCE [LARGE SCALE GENOMIC DNA]</scope>
    <source>
        <strain evidence="5 6">KB10</strain>
    </source>
</reference>
<evidence type="ECO:0000313" key="5">
    <source>
        <dbReference type="EMBL" id="OAK52718.1"/>
    </source>
</evidence>
<organism evidence="5 6">
    <name type="scientific">Rhodococcoides kyotonense</name>
    <dbReference type="NCBI Taxonomy" id="398843"/>
    <lineage>
        <taxon>Bacteria</taxon>
        <taxon>Bacillati</taxon>
        <taxon>Actinomycetota</taxon>
        <taxon>Actinomycetes</taxon>
        <taxon>Mycobacteriales</taxon>
        <taxon>Nocardiaceae</taxon>
        <taxon>Rhodococcoides</taxon>
    </lineage>
</organism>
<evidence type="ECO:0000256" key="4">
    <source>
        <dbReference type="SAM" id="MobiDB-lite"/>
    </source>
</evidence>
<keyword evidence="6" id="KW-1185">Reference proteome</keyword>
<feature type="region of interest" description="Disordered" evidence="4">
    <location>
        <begin position="114"/>
        <end position="156"/>
    </location>
</feature>
<comment type="caution">
    <text evidence="5">The sequence shown here is derived from an EMBL/GenBank/DDBJ whole genome shotgun (WGS) entry which is preliminary data.</text>
</comment>
<accession>A0A177YCA4</accession>
<evidence type="ECO:0000256" key="3">
    <source>
        <dbReference type="HAMAP-Rule" id="MF_00385"/>
    </source>
</evidence>
<dbReference type="RefSeq" id="WP_068428548.1">
    <property type="nucleotide sequence ID" value="NZ_LVHI01000023.1"/>
</dbReference>
<dbReference type="GO" id="GO:0006412">
    <property type="term" value="P:translation"/>
    <property type="evidence" value="ECO:0007669"/>
    <property type="project" value="UniProtKB-UniRule"/>
</dbReference>
<dbReference type="PANTHER" id="PTHR12919">
    <property type="entry name" value="30S RIBOSOMAL PROTEIN S16"/>
    <property type="match status" value="1"/>
</dbReference>
<evidence type="ECO:0000256" key="2">
    <source>
        <dbReference type="ARBA" id="ARBA00023274"/>
    </source>
</evidence>